<dbReference type="Gene3D" id="3.10.400.10">
    <property type="entry name" value="Sulfate adenylyltransferase"/>
    <property type="match status" value="1"/>
</dbReference>
<dbReference type="GO" id="GO:0005737">
    <property type="term" value="C:cytoplasm"/>
    <property type="evidence" value="ECO:0007669"/>
    <property type="project" value="TreeGrafter"/>
</dbReference>
<evidence type="ECO:0000259" key="4">
    <source>
        <dbReference type="Pfam" id="PF14306"/>
    </source>
</evidence>
<dbReference type="InterPro" id="IPR015947">
    <property type="entry name" value="PUA-like_sf"/>
</dbReference>
<keyword evidence="5" id="KW-0548">Nucleotidyltransferase</keyword>
<dbReference type="PANTHER" id="PTHR42700:SF1">
    <property type="entry name" value="SULFATE ADENYLYLTRANSFERASE"/>
    <property type="match status" value="1"/>
</dbReference>
<evidence type="ECO:0000313" key="6">
    <source>
        <dbReference type="Proteomes" id="UP000463939"/>
    </source>
</evidence>
<dbReference type="SUPFAM" id="SSF52540">
    <property type="entry name" value="P-loop containing nucleoside triphosphate hydrolases"/>
    <property type="match status" value="1"/>
</dbReference>
<dbReference type="Proteomes" id="UP000463939">
    <property type="component" value="Chromosome"/>
</dbReference>
<evidence type="ECO:0000313" key="5">
    <source>
        <dbReference type="EMBL" id="BBP01896.1"/>
    </source>
</evidence>
<reference evidence="6" key="1">
    <citation type="submission" date="2019-11" db="EMBL/GenBank/DDBJ databases">
        <title>Isolation and characterization of a novel species in the genus Sulfuriferula.</title>
        <authorList>
            <person name="Mochizuki J."/>
            <person name="Kojima H."/>
            <person name="Fukui M."/>
        </authorList>
    </citation>
    <scope>NUCLEOTIDE SEQUENCE [LARGE SCALE GENOMIC DNA]</scope>
    <source>
        <strain evidence="6">SGTM</strain>
    </source>
</reference>
<dbReference type="AlphaFoldDB" id="A0A809RJY4"/>
<evidence type="ECO:0000259" key="2">
    <source>
        <dbReference type="Pfam" id="PF01583"/>
    </source>
</evidence>
<protein>
    <submittedName>
        <fullName evidence="5">Sulfate adenylyltransferase</fullName>
    </submittedName>
</protein>
<dbReference type="InterPro" id="IPR024951">
    <property type="entry name" value="Sulfurylase_cat_dom"/>
</dbReference>
<dbReference type="InterPro" id="IPR027417">
    <property type="entry name" value="P-loop_NTPase"/>
</dbReference>
<evidence type="ECO:0000256" key="1">
    <source>
        <dbReference type="ARBA" id="ARBA00022679"/>
    </source>
</evidence>
<accession>A0A809RJY4</accession>
<evidence type="ECO:0000259" key="3">
    <source>
        <dbReference type="Pfam" id="PF01747"/>
    </source>
</evidence>
<organism evidence="5 6">
    <name type="scientific">Sulfuriferula nivalis</name>
    <dbReference type="NCBI Taxonomy" id="2675298"/>
    <lineage>
        <taxon>Bacteria</taxon>
        <taxon>Pseudomonadati</taxon>
        <taxon>Pseudomonadota</taxon>
        <taxon>Betaproteobacteria</taxon>
        <taxon>Nitrosomonadales</taxon>
        <taxon>Sulfuricellaceae</taxon>
        <taxon>Sulfuriferula</taxon>
    </lineage>
</organism>
<feature type="domain" description="Sulphate adenylyltransferase catalytic" evidence="3">
    <location>
        <begin position="165"/>
        <end position="375"/>
    </location>
</feature>
<dbReference type="RefSeq" id="WP_162085610.1">
    <property type="nucleotide sequence ID" value="NZ_AP021881.1"/>
</dbReference>
<dbReference type="Pfam" id="PF01747">
    <property type="entry name" value="ATP-sulfurylase"/>
    <property type="match status" value="1"/>
</dbReference>
<feature type="domain" description="ATP-sulfurylase PUA-like" evidence="4">
    <location>
        <begin position="6"/>
        <end position="130"/>
    </location>
</feature>
<feature type="domain" description="APS kinase" evidence="2">
    <location>
        <begin position="385"/>
        <end position="517"/>
    </location>
</feature>
<dbReference type="InterPro" id="IPR059117">
    <property type="entry name" value="APS_kinase_dom"/>
</dbReference>
<dbReference type="PANTHER" id="PTHR42700">
    <property type="entry name" value="SULFATE ADENYLYLTRANSFERASE"/>
    <property type="match status" value="1"/>
</dbReference>
<dbReference type="Gene3D" id="3.40.50.620">
    <property type="entry name" value="HUPs"/>
    <property type="match status" value="1"/>
</dbReference>
<proteinExistence type="predicted"/>
<dbReference type="InterPro" id="IPR050512">
    <property type="entry name" value="Sulf_AdTrans/APS_kinase"/>
</dbReference>
<dbReference type="SUPFAM" id="SSF52374">
    <property type="entry name" value="Nucleotidylyl transferase"/>
    <property type="match status" value="1"/>
</dbReference>
<dbReference type="GO" id="GO:0010134">
    <property type="term" value="P:sulfate assimilation via adenylyl sulfate reduction"/>
    <property type="evidence" value="ECO:0007669"/>
    <property type="project" value="TreeGrafter"/>
</dbReference>
<dbReference type="KEGG" id="sniv:SFSGTM_26040"/>
<dbReference type="Pfam" id="PF01583">
    <property type="entry name" value="APS_kinase"/>
    <property type="match status" value="1"/>
</dbReference>
<dbReference type="EMBL" id="AP021881">
    <property type="protein sequence ID" value="BBP01896.1"/>
    <property type="molecule type" value="Genomic_DNA"/>
</dbReference>
<dbReference type="GO" id="GO:0019379">
    <property type="term" value="P:sulfate assimilation, phosphoadenylyl sulfate reduction by phosphoadenylyl-sulfate reductase (thioredoxin)"/>
    <property type="evidence" value="ECO:0007669"/>
    <property type="project" value="TreeGrafter"/>
</dbReference>
<dbReference type="GO" id="GO:0004781">
    <property type="term" value="F:sulfate adenylyltransferase (ATP) activity"/>
    <property type="evidence" value="ECO:0007669"/>
    <property type="project" value="InterPro"/>
</dbReference>
<name>A0A809RJY4_9PROT</name>
<dbReference type="Gene3D" id="3.40.50.300">
    <property type="entry name" value="P-loop containing nucleotide triphosphate hydrolases"/>
    <property type="match status" value="1"/>
</dbReference>
<keyword evidence="1 5" id="KW-0808">Transferase</keyword>
<dbReference type="InterPro" id="IPR014729">
    <property type="entry name" value="Rossmann-like_a/b/a_fold"/>
</dbReference>
<gene>
    <name evidence="5" type="primary">sopT</name>
    <name evidence="5" type="ORF">SFSGTM_26040</name>
</gene>
<dbReference type="SUPFAM" id="SSF88697">
    <property type="entry name" value="PUA domain-like"/>
    <property type="match status" value="1"/>
</dbReference>
<sequence>MPDLISPYGAEKLTNLLATDDVYELQKLAPRLPSIALDAYQQSDLMLLISGAYTPLIGYMDELSYLSVLSHMRLPGGLTWMYPLTLAIPLRLAQTIQSGMSIALRDEYDELLAVLTVSEIFKANLALEAQMLGTDLDFSRESVWYVSGSVVGVKIINRYDFIGDYHTPLQLRQYFSEHGWCNVVAYQSVQPLHRATLDFMQRAAVQNQAGLLIQSLTGGEQHLHSTYFPTVRSYQALMHRLCKFTAVMSLSANYVRRGGVREILHRAIISRNYGCSHLIVGGEAAAQGVNRRGRDLLEGDAFHHVEQHIGDIGVKLIPYPRMVYVEDRAQYLPLEEAPKDAYKLVLTSEEVKRRLLANLTIPDWYTFPEVLKEMRLAYPPWQSAGFTILLTGVSGVGKSTLASALSQALGAIGARKVSLLDNDFINHHPGVADNVDVIAMLAHEIVKHHGIAICAIDVPTIALRRSIRNAVQNEGGYFEIALTAPTSVCAARLIKKNRSAQVAEVYEVPEQAELLIDTSMTNVIQAMQLVILKLEQEGYI</sequence>
<keyword evidence="6" id="KW-1185">Reference proteome</keyword>
<dbReference type="Pfam" id="PF14306">
    <property type="entry name" value="PUA_2"/>
    <property type="match status" value="1"/>
</dbReference>
<dbReference type="InterPro" id="IPR025980">
    <property type="entry name" value="ATP-Sase_PUA-like_dom"/>
</dbReference>